<dbReference type="InterPro" id="IPR007627">
    <property type="entry name" value="RNA_pol_sigma70_r2"/>
</dbReference>
<gene>
    <name evidence="6" type="ORF">J4709_14215</name>
</gene>
<dbReference type="PANTHER" id="PTHR43133:SF25">
    <property type="entry name" value="RNA POLYMERASE SIGMA FACTOR RFAY-RELATED"/>
    <property type="match status" value="1"/>
</dbReference>
<evidence type="ECO:0000256" key="1">
    <source>
        <dbReference type="ARBA" id="ARBA00010641"/>
    </source>
</evidence>
<dbReference type="InterPro" id="IPR013249">
    <property type="entry name" value="RNA_pol_sigma70_r4_t2"/>
</dbReference>
<dbReference type="SUPFAM" id="SSF88659">
    <property type="entry name" value="Sigma3 and sigma4 domains of RNA polymerase sigma factors"/>
    <property type="match status" value="1"/>
</dbReference>
<keyword evidence="4" id="KW-0804">Transcription</keyword>
<dbReference type="RefSeq" id="WP_208240943.1">
    <property type="nucleotide sequence ID" value="NZ_JAGEPF010000008.1"/>
</dbReference>
<dbReference type="SMART" id="SM00421">
    <property type="entry name" value="HTH_LUXR"/>
    <property type="match status" value="1"/>
</dbReference>
<dbReference type="InterPro" id="IPR013324">
    <property type="entry name" value="RNA_pol_sigma_r3/r4-like"/>
</dbReference>
<dbReference type="InterPro" id="IPR039425">
    <property type="entry name" value="RNA_pol_sigma-70-like"/>
</dbReference>
<keyword evidence="7" id="KW-1185">Reference proteome</keyword>
<dbReference type="InterPro" id="IPR013325">
    <property type="entry name" value="RNA_pol_sigma_r2"/>
</dbReference>
<reference evidence="6 7" key="1">
    <citation type="submission" date="2021-03" db="EMBL/GenBank/DDBJ databases">
        <title>Actinomadura violae sp. nov., isolated from lichen in Thailand.</title>
        <authorList>
            <person name="Kanchanasin P."/>
            <person name="Saeng-In P."/>
            <person name="Phongsopitanun W."/>
            <person name="Yuki M."/>
            <person name="Kudo T."/>
            <person name="Ohkuma M."/>
            <person name="Tanasupawat S."/>
        </authorList>
    </citation>
    <scope>NUCLEOTIDE SEQUENCE [LARGE SCALE GENOMIC DNA]</scope>
    <source>
        <strain evidence="6 7">LCR2-06</strain>
    </source>
</reference>
<evidence type="ECO:0000313" key="6">
    <source>
        <dbReference type="EMBL" id="MBO2458729.1"/>
    </source>
</evidence>
<dbReference type="Gene3D" id="1.10.10.10">
    <property type="entry name" value="Winged helix-like DNA-binding domain superfamily/Winged helix DNA-binding domain"/>
    <property type="match status" value="1"/>
</dbReference>
<evidence type="ECO:0000256" key="3">
    <source>
        <dbReference type="ARBA" id="ARBA00023082"/>
    </source>
</evidence>
<evidence type="ECO:0000256" key="4">
    <source>
        <dbReference type="ARBA" id="ARBA00023163"/>
    </source>
</evidence>
<evidence type="ECO:0000259" key="5">
    <source>
        <dbReference type="SMART" id="SM00421"/>
    </source>
</evidence>
<feature type="domain" description="HTH luxR-type" evidence="5">
    <location>
        <begin position="102"/>
        <end position="160"/>
    </location>
</feature>
<keyword evidence="3" id="KW-0731">Sigma factor</keyword>
<keyword evidence="2" id="KW-0805">Transcription regulation</keyword>
<evidence type="ECO:0000313" key="7">
    <source>
        <dbReference type="Proteomes" id="UP000680206"/>
    </source>
</evidence>
<evidence type="ECO:0000256" key="2">
    <source>
        <dbReference type="ARBA" id="ARBA00023015"/>
    </source>
</evidence>
<dbReference type="EMBL" id="JAGEPF010000008">
    <property type="protein sequence ID" value="MBO2458729.1"/>
    <property type="molecule type" value="Genomic_DNA"/>
</dbReference>
<dbReference type="Proteomes" id="UP000680206">
    <property type="component" value="Unassembled WGS sequence"/>
</dbReference>
<organism evidence="6 7">
    <name type="scientific">Actinomadura violacea</name>
    <dbReference type="NCBI Taxonomy" id="2819934"/>
    <lineage>
        <taxon>Bacteria</taxon>
        <taxon>Bacillati</taxon>
        <taxon>Actinomycetota</taxon>
        <taxon>Actinomycetes</taxon>
        <taxon>Streptosporangiales</taxon>
        <taxon>Thermomonosporaceae</taxon>
        <taxon>Actinomadura</taxon>
    </lineage>
</organism>
<dbReference type="InterPro" id="IPR000792">
    <property type="entry name" value="Tscrpt_reg_LuxR_C"/>
</dbReference>
<dbReference type="SUPFAM" id="SSF88946">
    <property type="entry name" value="Sigma2 domain of RNA polymerase sigma factors"/>
    <property type="match status" value="1"/>
</dbReference>
<accession>A0ABS3RPQ8</accession>
<comment type="similarity">
    <text evidence="1">Belongs to the sigma-70 factor family. ECF subfamily.</text>
</comment>
<proteinExistence type="inferred from homology"/>
<protein>
    <submittedName>
        <fullName evidence="6">Sigma-70 family RNA polymerase sigma factor</fullName>
    </submittedName>
</protein>
<dbReference type="Gene3D" id="1.10.1740.10">
    <property type="match status" value="1"/>
</dbReference>
<comment type="caution">
    <text evidence="6">The sequence shown here is derived from an EMBL/GenBank/DDBJ whole genome shotgun (WGS) entry which is preliminary data.</text>
</comment>
<dbReference type="InterPro" id="IPR014284">
    <property type="entry name" value="RNA_pol_sigma-70_dom"/>
</dbReference>
<dbReference type="PANTHER" id="PTHR43133">
    <property type="entry name" value="RNA POLYMERASE ECF-TYPE SIGMA FACTO"/>
    <property type="match status" value="1"/>
</dbReference>
<dbReference type="Pfam" id="PF04542">
    <property type="entry name" value="Sigma70_r2"/>
    <property type="match status" value="1"/>
</dbReference>
<name>A0ABS3RPQ8_9ACTN</name>
<sequence>MDEKEFADVYAATHRALLGYALRRCDTPEDAADVVAETFTIAWRRAADVPSGDEARLWLFGVARRVLANHRRGVRRHEHKTAALRAELSAPVHDDSPVAEVFHGLPARDRELLTLVAWEGLSVPEIAAVLGCSRNAVSIRLHRARKRFARALRAAGVDRREPGRPVLSRSELA</sequence>
<dbReference type="NCBIfam" id="TIGR02937">
    <property type="entry name" value="sigma70-ECF"/>
    <property type="match status" value="1"/>
</dbReference>
<dbReference type="Pfam" id="PF08281">
    <property type="entry name" value="Sigma70_r4_2"/>
    <property type="match status" value="1"/>
</dbReference>
<dbReference type="CDD" id="cd06171">
    <property type="entry name" value="Sigma70_r4"/>
    <property type="match status" value="1"/>
</dbReference>
<dbReference type="InterPro" id="IPR036388">
    <property type="entry name" value="WH-like_DNA-bd_sf"/>
</dbReference>